<proteinExistence type="predicted"/>
<sequence>MLQSLIQKQLAAFFPNQAADLQAPQDVSSSVSTSEAIAVPMPEGIRLPSISGIGAAAKRAGLAIVSAPAALLAGAFVLAGTNSAGGEDINESFDLGDYGSLNVTGIGSETTRTLTITAPDGSKTIITGRLNHDENGPRHFTLKSGTIEDRAMTPGELRYFSSILSGKNVNAVYSESTEDGEEGKPTRPADKEQQDIEFAVAEGGALASTPNPDPDDDDQNNPEDKKTIKKRAIEWAGKAIKTLPAQVVSRAILLATTLPAGEGIDETFELKDGGEVSITGQDLDRTLTFKTVSGDEIIITGRQVLHPTDPGYLSLSGGTINGEAMSASELQDASGMLSDGGVNAAFEEAETRTRPTNEQALDRLRTVIDAAIQETDEAKGLQMISEALKEHEPYLIDKAVPRVHPNVEPSMNPQTYMDFHKIIGENHSGLGRPQPGKGSIEGMPEAYGSNDDETVRSLVREEDVAFVLKELGYKIEWKPDIESEDDLDFNKDPDYRINGHIYDCYASISDKVRNVWDYIRVHKIENRQTKRVILNLVDSPLSVAQVLKQFKEYPIAGMLDLIIIK</sequence>
<feature type="domain" description="tRNA nuclease CdiA C-terminal" evidence="2">
    <location>
        <begin position="491"/>
        <end position="565"/>
    </location>
</feature>
<dbReference type="InterPro" id="IPR040559">
    <property type="entry name" value="CdiA_C"/>
</dbReference>
<dbReference type="RefSeq" id="WP_141401332.1">
    <property type="nucleotide sequence ID" value="NZ_OBEL01000013.1"/>
</dbReference>
<dbReference type="Proteomes" id="UP000219439">
    <property type="component" value="Unassembled WGS sequence"/>
</dbReference>
<evidence type="ECO:0000313" key="3">
    <source>
        <dbReference type="EMBL" id="SNZ21748.1"/>
    </source>
</evidence>
<dbReference type="Gene3D" id="3.40.1350.120">
    <property type="match status" value="1"/>
</dbReference>
<gene>
    <name evidence="3" type="ORF">SAMN06265368_4878</name>
</gene>
<dbReference type="OrthoDB" id="6388191at2"/>
<dbReference type="GO" id="GO:0004549">
    <property type="term" value="F:tRNA-specific ribonuclease activity"/>
    <property type="evidence" value="ECO:0007669"/>
    <property type="project" value="InterPro"/>
</dbReference>
<evidence type="ECO:0000256" key="1">
    <source>
        <dbReference type="SAM" id="MobiDB-lite"/>
    </source>
</evidence>
<evidence type="ECO:0000313" key="4">
    <source>
        <dbReference type="Proteomes" id="UP000219439"/>
    </source>
</evidence>
<feature type="region of interest" description="Disordered" evidence="1">
    <location>
        <begin position="173"/>
        <end position="192"/>
    </location>
</feature>
<accession>A0A285PK15</accession>
<dbReference type="InterPro" id="IPR033806">
    <property type="entry name" value="CDI_toxin_Bp1026b-like"/>
</dbReference>
<dbReference type="EMBL" id="OBEL01000013">
    <property type="protein sequence ID" value="SNZ21748.1"/>
    <property type="molecule type" value="Genomic_DNA"/>
</dbReference>
<evidence type="ECO:0000259" key="2">
    <source>
        <dbReference type="Pfam" id="PF18451"/>
    </source>
</evidence>
<dbReference type="CDD" id="cd13442">
    <property type="entry name" value="CDI_toxin_Bp1026b-like"/>
    <property type="match status" value="1"/>
</dbReference>
<dbReference type="AlphaFoldDB" id="A0A285PK15"/>
<feature type="compositionally biased region" description="Basic and acidic residues" evidence="1">
    <location>
        <begin position="182"/>
        <end position="192"/>
    </location>
</feature>
<feature type="region of interest" description="Disordered" evidence="1">
    <location>
        <begin position="205"/>
        <end position="225"/>
    </location>
</feature>
<dbReference type="Pfam" id="PF18451">
    <property type="entry name" value="CdiA_C"/>
    <property type="match status" value="1"/>
</dbReference>
<organism evidence="3 4">
    <name type="scientific">Cohaesibacter gelatinilyticus</name>
    <dbReference type="NCBI Taxonomy" id="372072"/>
    <lineage>
        <taxon>Bacteria</taxon>
        <taxon>Pseudomonadati</taxon>
        <taxon>Pseudomonadota</taxon>
        <taxon>Alphaproteobacteria</taxon>
        <taxon>Hyphomicrobiales</taxon>
        <taxon>Cohaesibacteraceae</taxon>
    </lineage>
</organism>
<protein>
    <recommendedName>
        <fullName evidence="2">tRNA nuclease CdiA C-terminal domain-containing protein</fullName>
    </recommendedName>
</protein>
<keyword evidence="4" id="KW-1185">Reference proteome</keyword>
<reference evidence="3 4" key="1">
    <citation type="submission" date="2017-09" db="EMBL/GenBank/DDBJ databases">
        <authorList>
            <person name="Ehlers B."/>
            <person name="Leendertz F.H."/>
        </authorList>
    </citation>
    <scope>NUCLEOTIDE SEQUENCE [LARGE SCALE GENOMIC DNA]</scope>
    <source>
        <strain evidence="3 4">DSM 18289</strain>
    </source>
</reference>
<name>A0A285PK15_9HYPH</name>